<feature type="domain" description="GFO/IDH/MocA-like oxidoreductase" evidence="1">
    <location>
        <begin position="1"/>
        <end position="116"/>
    </location>
</feature>
<evidence type="ECO:0000313" key="3">
    <source>
        <dbReference type="Proteomes" id="UP000053433"/>
    </source>
</evidence>
<organism evidence="2 3">
    <name type="scientific">Ruthenibacterium lactatiformans</name>
    <dbReference type="NCBI Taxonomy" id="1550024"/>
    <lineage>
        <taxon>Bacteria</taxon>
        <taxon>Bacillati</taxon>
        <taxon>Bacillota</taxon>
        <taxon>Clostridia</taxon>
        <taxon>Eubacteriales</taxon>
        <taxon>Oscillospiraceae</taxon>
        <taxon>Ruthenibacterium</taxon>
    </lineage>
</organism>
<dbReference type="InterPro" id="IPR055170">
    <property type="entry name" value="GFO_IDH_MocA-like_dom"/>
</dbReference>
<evidence type="ECO:0000313" key="2">
    <source>
        <dbReference type="EMBL" id="KUE75975.1"/>
    </source>
</evidence>
<dbReference type="RefSeq" id="WP_058723365.1">
    <property type="nucleotide sequence ID" value="NZ_CAUEXJ010000002.1"/>
</dbReference>
<dbReference type="EMBL" id="LMUA01000014">
    <property type="protein sequence ID" value="KUE75975.1"/>
    <property type="molecule type" value="Genomic_DNA"/>
</dbReference>
<accession>A0A0W7TQ83</accession>
<proteinExistence type="predicted"/>
<dbReference type="Gene3D" id="3.30.360.10">
    <property type="entry name" value="Dihydrodipicolinate Reductase, domain 2"/>
    <property type="match status" value="1"/>
</dbReference>
<gene>
    <name evidence="2" type="ORF">ASJ35_11380</name>
</gene>
<evidence type="ECO:0000259" key="1">
    <source>
        <dbReference type="Pfam" id="PF22725"/>
    </source>
</evidence>
<dbReference type="Proteomes" id="UP000053433">
    <property type="component" value="Unassembled WGS sequence"/>
</dbReference>
<name>A0A0W7TQ83_9FIRM</name>
<reference evidence="2 3" key="1">
    <citation type="submission" date="2015-10" db="EMBL/GenBank/DDBJ databases">
        <title>A novel member of the family Ruminococcaceae isolated from human faeces.</title>
        <authorList>
            <person name="Shkoporov A.N."/>
            <person name="Chaplin A.V."/>
            <person name="Motuzova O.V."/>
            <person name="Kafarskaia L.I."/>
            <person name="Efimov B.A."/>
        </authorList>
    </citation>
    <scope>NUCLEOTIDE SEQUENCE [LARGE SCALE GENOMIC DNA]</scope>
    <source>
        <strain evidence="2 3">668</strain>
    </source>
</reference>
<comment type="caution">
    <text evidence="2">The sequence shown here is derived from an EMBL/GenBank/DDBJ whole genome shotgun (WGS) entry which is preliminary data.</text>
</comment>
<sequence>MKELLEQGIIGDLKLIRTSQNSFARRYDWQTLLYREGGAMRNNLAHSIEQIMDLASNDELPKIHSKLAIWNSVGDAEDYVHISIEYANGLLCELECNPADAYNDSPLFYLYSTRGTTKVFPTRILVKYYLDGESPISVLDHKSLHSGDGKPAYCSYSIVWHEEEITLHADIWNAFGKITNRFYHALYDHIFNGGELFMKPEHVKAQAAIMCEVERHNPLELKFDKPE</sequence>
<dbReference type="AlphaFoldDB" id="A0A0W7TQ83"/>
<protein>
    <recommendedName>
        <fullName evidence="1">GFO/IDH/MocA-like oxidoreductase domain-containing protein</fullName>
    </recommendedName>
</protein>
<dbReference type="SUPFAM" id="SSF55347">
    <property type="entry name" value="Glyceraldehyde-3-phosphate dehydrogenase-like, C-terminal domain"/>
    <property type="match status" value="1"/>
</dbReference>
<dbReference type="Pfam" id="PF22725">
    <property type="entry name" value="GFO_IDH_MocA_C3"/>
    <property type="match status" value="1"/>
</dbReference>